<protein>
    <submittedName>
        <fullName evidence="1">Uncharacterized protein</fullName>
    </submittedName>
</protein>
<evidence type="ECO:0000313" key="1">
    <source>
        <dbReference type="EMBL" id="MBE9667640.1"/>
    </source>
</evidence>
<sequence>MSAVNITIVSQGGPVQLAYPAGSKKGSSTNIDLQVKVAVDPSDEVPKVLATLNLPPGHFTFSNGRRKITSLLGKLADGDEATISFSVNCDTDDPSDQMAMQAAVQDKFDQPTTPADLVYNVVKI</sequence>
<evidence type="ECO:0000313" key="2">
    <source>
        <dbReference type="Proteomes" id="UP000632774"/>
    </source>
</evidence>
<dbReference type="RefSeq" id="WP_194107096.1">
    <property type="nucleotide sequence ID" value="NZ_JADFFM010000002.1"/>
</dbReference>
<accession>A0ABR9XK80</accession>
<name>A0ABR9XK80_9SPHI</name>
<dbReference type="Proteomes" id="UP000632774">
    <property type="component" value="Unassembled WGS sequence"/>
</dbReference>
<comment type="caution">
    <text evidence="1">The sequence shown here is derived from an EMBL/GenBank/DDBJ whole genome shotgun (WGS) entry which is preliminary data.</text>
</comment>
<reference evidence="1 2" key="1">
    <citation type="submission" date="2020-10" db="EMBL/GenBank/DDBJ databases">
        <title>Mucilaginibacter mali sp. nov., isolated from rhizosphere soil of apple orchard.</title>
        <authorList>
            <person name="Lee J.-S."/>
            <person name="Kim H.S."/>
            <person name="Kim J.-S."/>
        </authorList>
    </citation>
    <scope>NUCLEOTIDE SEQUENCE [LARGE SCALE GENOMIC DNA]</scope>
    <source>
        <strain evidence="1 2">KCTC 23157</strain>
    </source>
</reference>
<dbReference type="EMBL" id="JADFFM010000002">
    <property type="protein sequence ID" value="MBE9667640.1"/>
    <property type="molecule type" value="Genomic_DNA"/>
</dbReference>
<organism evidence="1 2">
    <name type="scientific">Mucilaginibacter boryungensis</name>
    <dbReference type="NCBI Taxonomy" id="768480"/>
    <lineage>
        <taxon>Bacteria</taxon>
        <taxon>Pseudomonadati</taxon>
        <taxon>Bacteroidota</taxon>
        <taxon>Sphingobacteriia</taxon>
        <taxon>Sphingobacteriales</taxon>
        <taxon>Sphingobacteriaceae</taxon>
        <taxon>Mucilaginibacter</taxon>
    </lineage>
</organism>
<keyword evidence="2" id="KW-1185">Reference proteome</keyword>
<gene>
    <name evidence="1" type="ORF">IRJ18_14800</name>
</gene>
<proteinExistence type="predicted"/>